<dbReference type="AlphaFoldDB" id="A0A4Y7TIK1"/>
<dbReference type="SUPFAM" id="SSF50630">
    <property type="entry name" value="Acid proteases"/>
    <property type="match status" value="1"/>
</dbReference>
<feature type="active site" evidence="2">
    <location>
        <position position="65"/>
    </location>
</feature>
<dbReference type="Pfam" id="PF00026">
    <property type="entry name" value="Asp"/>
    <property type="match status" value="1"/>
</dbReference>
<feature type="active site" evidence="2">
    <location>
        <position position="278"/>
    </location>
</feature>
<evidence type="ECO:0000256" key="3">
    <source>
        <dbReference type="PIRSR" id="PIRSR601461-2"/>
    </source>
</evidence>
<dbReference type="InterPro" id="IPR021109">
    <property type="entry name" value="Peptidase_aspartic_dom_sf"/>
</dbReference>
<comment type="caution">
    <text evidence="6">The sequence shown here is derived from an EMBL/GenBank/DDBJ whole genome shotgun (WGS) entry which is preliminary data.</text>
</comment>
<evidence type="ECO:0000256" key="4">
    <source>
        <dbReference type="SAM" id="MobiDB-lite"/>
    </source>
</evidence>
<keyword evidence="6" id="KW-0645">Protease</keyword>
<protein>
    <submittedName>
        <fullName evidence="6">Acid protease</fullName>
    </submittedName>
</protein>
<evidence type="ECO:0000256" key="2">
    <source>
        <dbReference type="PIRSR" id="PIRSR601461-1"/>
    </source>
</evidence>
<keyword evidence="3" id="KW-1015">Disulfide bond</keyword>
<gene>
    <name evidence="6" type="ORF">FA13DRAFT_1833364</name>
</gene>
<accession>A0A4Y7TIK1</accession>
<dbReference type="CDD" id="cd05471">
    <property type="entry name" value="pepsin_like"/>
    <property type="match status" value="1"/>
</dbReference>
<dbReference type="PRINTS" id="PR00792">
    <property type="entry name" value="PEPSIN"/>
</dbReference>
<keyword evidence="7" id="KW-1185">Reference proteome</keyword>
<evidence type="ECO:0000313" key="6">
    <source>
        <dbReference type="EMBL" id="TEB33382.1"/>
    </source>
</evidence>
<dbReference type="GO" id="GO:0004190">
    <property type="term" value="F:aspartic-type endopeptidase activity"/>
    <property type="evidence" value="ECO:0007669"/>
    <property type="project" value="InterPro"/>
</dbReference>
<name>A0A4Y7TIK1_COPMI</name>
<feature type="region of interest" description="Disordered" evidence="4">
    <location>
        <begin position="464"/>
        <end position="485"/>
    </location>
</feature>
<evidence type="ECO:0000313" key="7">
    <source>
        <dbReference type="Proteomes" id="UP000298030"/>
    </source>
</evidence>
<feature type="domain" description="Peptidase A1" evidence="5">
    <location>
        <begin position="49"/>
        <end position="389"/>
    </location>
</feature>
<dbReference type="STRING" id="71717.A0A4Y7TIK1"/>
<dbReference type="Gene3D" id="2.40.70.10">
    <property type="entry name" value="Acid Proteases"/>
    <property type="match status" value="2"/>
</dbReference>
<evidence type="ECO:0000259" key="5">
    <source>
        <dbReference type="PROSITE" id="PS51767"/>
    </source>
</evidence>
<feature type="disulfide bond" evidence="3">
    <location>
        <begin position="78"/>
        <end position="83"/>
    </location>
</feature>
<organism evidence="6 7">
    <name type="scientific">Coprinellus micaceus</name>
    <name type="common">Glistening ink-cap mushroom</name>
    <name type="synonym">Coprinus micaceus</name>
    <dbReference type="NCBI Taxonomy" id="71717"/>
    <lineage>
        <taxon>Eukaryota</taxon>
        <taxon>Fungi</taxon>
        <taxon>Dikarya</taxon>
        <taxon>Basidiomycota</taxon>
        <taxon>Agaricomycotina</taxon>
        <taxon>Agaricomycetes</taxon>
        <taxon>Agaricomycetidae</taxon>
        <taxon>Agaricales</taxon>
        <taxon>Agaricineae</taxon>
        <taxon>Psathyrellaceae</taxon>
        <taxon>Coprinellus</taxon>
    </lineage>
</organism>
<proteinExistence type="inferred from homology"/>
<sequence>MSRFRPLTLPIHTVSSSGPLLQPRDVVGANGQQGAGLSAVGMSSDRQSHYTVVKVGEIYFRVALDTASSDLWIVSTACGTATCTKVPRYPLAYQGPTFVSVNDNATTFAAGYADGSTASGFVAKETIQVANLTIPEQHFGLVTNSNLTLTDQVSGIFGLGFPRLSSISKATNSTPFFTTLAYKGLLDYPLFALSLAKNGTGSLTLGAIDSSVVGNNTSQISWNRVAAFPPFVIEVNVTSPTYLQWAIPLASFSVNNTSLDPISTYPTVRGGQSLALIDAGSSGISGPVQDVSRIFSQIEGARLVNSDAGQWVIPCDTTVPITVNYTLLPEDYLIGPASGNPNLCLSWPRASSPNSDGIDWQFGAPFLRTVYSVFSFGINTKEPPIIGFYHLRNATELANLTTSQTPEYISSYLASISATYPTTLPNVILPTPSYTTPAYTLNTSVSAPSGGRAHFGAGDEHVHASVWNPDPAGDRECVGSANRET</sequence>
<comment type="similarity">
    <text evidence="1">Belongs to the peptidase A1 family.</text>
</comment>
<dbReference type="PANTHER" id="PTHR47966">
    <property type="entry name" value="BETA-SITE APP-CLEAVING ENZYME, ISOFORM A-RELATED"/>
    <property type="match status" value="1"/>
</dbReference>
<keyword evidence="6" id="KW-0378">Hydrolase</keyword>
<dbReference type="EMBL" id="QPFP01000012">
    <property type="protein sequence ID" value="TEB33382.1"/>
    <property type="molecule type" value="Genomic_DNA"/>
</dbReference>
<reference evidence="6 7" key="1">
    <citation type="journal article" date="2019" name="Nat. Ecol. Evol.">
        <title>Megaphylogeny resolves global patterns of mushroom evolution.</title>
        <authorList>
            <person name="Varga T."/>
            <person name="Krizsan K."/>
            <person name="Foldi C."/>
            <person name="Dima B."/>
            <person name="Sanchez-Garcia M."/>
            <person name="Sanchez-Ramirez S."/>
            <person name="Szollosi G.J."/>
            <person name="Szarkandi J.G."/>
            <person name="Papp V."/>
            <person name="Albert L."/>
            <person name="Andreopoulos W."/>
            <person name="Angelini C."/>
            <person name="Antonin V."/>
            <person name="Barry K.W."/>
            <person name="Bougher N.L."/>
            <person name="Buchanan P."/>
            <person name="Buyck B."/>
            <person name="Bense V."/>
            <person name="Catcheside P."/>
            <person name="Chovatia M."/>
            <person name="Cooper J."/>
            <person name="Damon W."/>
            <person name="Desjardin D."/>
            <person name="Finy P."/>
            <person name="Geml J."/>
            <person name="Haridas S."/>
            <person name="Hughes K."/>
            <person name="Justo A."/>
            <person name="Karasinski D."/>
            <person name="Kautmanova I."/>
            <person name="Kiss B."/>
            <person name="Kocsube S."/>
            <person name="Kotiranta H."/>
            <person name="LaButti K.M."/>
            <person name="Lechner B.E."/>
            <person name="Liimatainen K."/>
            <person name="Lipzen A."/>
            <person name="Lukacs Z."/>
            <person name="Mihaltcheva S."/>
            <person name="Morgado L.N."/>
            <person name="Niskanen T."/>
            <person name="Noordeloos M.E."/>
            <person name="Ohm R.A."/>
            <person name="Ortiz-Santana B."/>
            <person name="Ovrebo C."/>
            <person name="Racz N."/>
            <person name="Riley R."/>
            <person name="Savchenko A."/>
            <person name="Shiryaev A."/>
            <person name="Soop K."/>
            <person name="Spirin V."/>
            <person name="Szebenyi C."/>
            <person name="Tomsovsky M."/>
            <person name="Tulloss R.E."/>
            <person name="Uehling J."/>
            <person name="Grigoriev I.V."/>
            <person name="Vagvolgyi C."/>
            <person name="Papp T."/>
            <person name="Martin F.M."/>
            <person name="Miettinen O."/>
            <person name="Hibbett D.S."/>
            <person name="Nagy L.G."/>
        </authorList>
    </citation>
    <scope>NUCLEOTIDE SEQUENCE [LARGE SCALE GENOMIC DNA]</scope>
    <source>
        <strain evidence="6 7">FP101781</strain>
    </source>
</reference>
<dbReference type="InterPro" id="IPR034164">
    <property type="entry name" value="Pepsin-like_dom"/>
</dbReference>
<dbReference type="InterPro" id="IPR001461">
    <property type="entry name" value="Aspartic_peptidase_A1"/>
</dbReference>
<feature type="compositionally biased region" description="Basic and acidic residues" evidence="4">
    <location>
        <begin position="472"/>
        <end position="485"/>
    </location>
</feature>
<dbReference type="OrthoDB" id="771136at2759"/>
<dbReference type="GO" id="GO:0006508">
    <property type="term" value="P:proteolysis"/>
    <property type="evidence" value="ECO:0007669"/>
    <property type="project" value="UniProtKB-KW"/>
</dbReference>
<dbReference type="InterPro" id="IPR033121">
    <property type="entry name" value="PEPTIDASE_A1"/>
</dbReference>
<dbReference type="PANTHER" id="PTHR47966:SF74">
    <property type="entry name" value="AGR407CP"/>
    <property type="match status" value="1"/>
</dbReference>
<evidence type="ECO:0000256" key="1">
    <source>
        <dbReference type="ARBA" id="ARBA00007447"/>
    </source>
</evidence>
<dbReference type="Proteomes" id="UP000298030">
    <property type="component" value="Unassembled WGS sequence"/>
</dbReference>
<dbReference type="PROSITE" id="PS51767">
    <property type="entry name" value="PEPTIDASE_A1"/>
    <property type="match status" value="1"/>
</dbReference>